<dbReference type="Proteomes" id="UP000828390">
    <property type="component" value="Unassembled WGS sequence"/>
</dbReference>
<proteinExistence type="predicted"/>
<name>A0A9D4IF27_DREPO</name>
<reference evidence="2" key="2">
    <citation type="submission" date="2020-11" db="EMBL/GenBank/DDBJ databases">
        <authorList>
            <person name="McCartney M.A."/>
            <person name="Auch B."/>
            <person name="Kono T."/>
            <person name="Mallez S."/>
            <person name="Becker A."/>
            <person name="Gohl D.M."/>
            <person name="Silverstein K.A.T."/>
            <person name="Koren S."/>
            <person name="Bechman K.B."/>
            <person name="Herman A."/>
            <person name="Abrahante J.E."/>
            <person name="Garbe J."/>
        </authorList>
    </citation>
    <scope>NUCLEOTIDE SEQUENCE</scope>
    <source>
        <strain evidence="2">Duluth1</strain>
        <tissue evidence="2">Whole animal</tissue>
    </source>
</reference>
<dbReference type="EMBL" id="JAIWYP010000009">
    <property type="protein sequence ID" value="KAH3770928.1"/>
    <property type="molecule type" value="Genomic_DNA"/>
</dbReference>
<evidence type="ECO:0000313" key="2">
    <source>
        <dbReference type="EMBL" id="KAH3771079.1"/>
    </source>
</evidence>
<accession>A0A9D4IF27</accession>
<evidence type="ECO:0000313" key="3">
    <source>
        <dbReference type="Proteomes" id="UP000828390"/>
    </source>
</evidence>
<dbReference type="AlphaFoldDB" id="A0A9D4IF27"/>
<protein>
    <submittedName>
        <fullName evidence="2">Uncharacterized protein</fullName>
    </submittedName>
</protein>
<dbReference type="EMBL" id="JAIWYP010000009">
    <property type="protein sequence ID" value="KAH3771079.1"/>
    <property type="molecule type" value="Genomic_DNA"/>
</dbReference>
<reference evidence="2" key="1">
    <citation type="journal article" date="2019" name="bioRxiv">
        <title>The Genome of the Zebra Mussel, Dreissena polymorpha: A Resource for Invasive Species Research.</title>
        <authorList>
            <person name="McCartney M.A."/>
            <person name="Auch B."/>
            <person name="Kono T."/>
            <person name="Mallez S."/>
            <person name="Zhang Y."/>
            <person name="Obille A."/>
            <person name="Becker A."/>
            <person name="Abrahante J.E."/>
            <person name="Garbe J."/>
            <person name="Badalamenti J.P."/>
            <person name="Herman A."/>
            <person name="Mangelson H."/>
            <person name="Liachko I."/>
            <person name="Sullivan S."/>
            <person name="Sone E.D."/>
            <person name="Koren S."/>
            <person name="Silverstein K.A.T."/>
            <person name="Beckman K.B."/>
            <person name="Gohl D.M."/>
        </authorList>
    </citation>
    <scope>NUCLEOTIDE SEQUENCE</scope>
    <source>
        <strain evidence="2">Duluth1</strain>
        <tissue evidence="2">Whole animal</tissue>
    </source>
</reference>
<sequence length="95" mass="10845">MMKGSKKAFADINKIIGLLVQDEVRAFSKTLSSLRQDLTLESIEKFSWTAFLNEIDSGLPLLSTVLRSALTTRRTKDKISRFLHFFNRPHNAQCT</sequence>
<comment type="caution">
    <text evidence="2">The sequence shown here is derived from an EMBL/GenBank/DDBJ whole genome shotgun (WGS) entry which is preliminary data.</text>
</comment>
<keyword evidence="3" id="KW-1185">Reference proteome</keyword>
<evidence type="ECO:0000313" key="1">
    <source>
        <dbReference type="EMBL" id="KAH3770928.1"/>
    </source>
</evidence>
<organism evidence="2 3">
    <name type="scientific">Dreissena polymorpha</name>
    <name type="common">Zebra mussel</name>
    <name type="synonym">Mytilus polymorpha</name>
    <dbReference type="NCBI Taxonomy" id="45954"/>
    <lineage>
        <taxon>Eukaryota</taxon>
        <taxon>Metazoa</taxon>
        <taxon>Spiralia</taxon>
        <taxon>Lophotrochozoa</taxon>
        <taxon>Mollusca</taxon>
        <taxon>Bivalvia</taxon>
        <taxon>Autobranchia</taxon>
        <taxon>Heteroconchia</taxon>
        <taxon>Euheterodonta</taxon>
        <taxon>Imparidentia</taxon>
        <taxon>Neoheterodontei</taxon>
        <taxon>Myida</taxon>
        <taxon>Dreissenoidea</taxon>
        <taxon>Dreissenidae</taxon>
        <taxon>Dreissena</taxon>
    </lineage>
</organism>
<gene>
    <name evidence="1" type="ORF">DPMN_172227</name>
    <name evidence="2" type="ORF">DPMN_172379</name>
</gene>